<name>A0AAW5PDM5_9BACT</name>
<evidence type="ECO:0008006" key="3">
    <source>
        <dbReference type="Google" id="ProtNLM"/>
    </source>
</evidence>
<dbReference type="Proteomes" id="UP001155110">
    <property type="component" value="Unassembled WGS sequence"/>
</dbReference>
<evidence type="ECO:0000313" key="2">
    <source>
        <dbReference type="Proteomes" id="UP001155110"/>
    </source>
</evidence>
<proteinExistence type="predicted"/>
<gene>
    <name evidence="1" type="ORF">GGP99_003412</name>
</gene>
<accession>A0AAW5PDM5</accession>
<protein>
    <recommendedName>
        <fullName evidence="3">Phospholipase D-like domain-containing protein</fullName>
    </recommendedName>
</protein>
<dbReference type="AlphaFoldDB" id="A0AAW5PDM5"/>
<evidence type="ECO:0000313" key="1">
    <source>
        <dbReference type="EMBL" id="MCS4159420.1"/>
    </source>
</evidence>
<dbReference type="RefSeq" id="WP_259060341.1">
    <property type="nucleotide sequence ID" value="NZ_JANTZM010000028.1"/>
</dbReference>
<dbReference type="Gene3D" id="3.30.870.10">
    <property type="entry name" value="Endonuclease Chain A"/>
    <property type="match status" value="1"/>
</dbReference>
<dbReference type="EMBL" id="JANTZM010000028">
    <property type="protein sequence ID" value="MCS4159420.1"/>
    <property type="molecule type" value="Genomic_DNA"/>
</dbReference>
<sequence length="176" mass="19931">MFVRVVTWWKTREIAAGVSDLEVWRVLQERGNSTLELLPSLHAKCYQFDEICLSGSANLTGAAIGWSESSNLEFLTRFPAERAFGFEDELVDCQVVSEDTHQRYRRKVQKYGDTESGEALVTETDPVVVEEVTHAREDQTQTGAESETTWWIPELKEPNQLYQVYVGDSGNVPPEA</sequence>
<dbReference type="InterPro" id="IPR059166">
    <property type="entry name" value="PLD-like_cat"/>
</dbReference>
<reference evidence="1" key="1">
    <citation type="submission" date="2022-08" db="EMBL/GenBank/DDBJ databases">
        <title>Genomic Encyclopedia of Type Strains, Phase V (KMG-V): Genome sequencing to study the core and pangenomes of soil and plant-associated prokaryotes.</title>
        <authorList>
            <person name="Whitman W."/>
        </authorList>
    </citation>
    <scope>NUCLEOTIDE SEQUENCE</scope>
    <source>
        <strain evidence="1">SP3002</strain>
    </source>
</reference>
<organism evidence="1 2">
    <name type="scientific">Salinibacter ruber</name>
    <dbReference type="NCBI Taxonomy" id="146919"/>
    <lineage>
        <taxon>Bacteria</taxon>
        <taxon>Pseudomonadati</taxon>
        <taxon>Rhodothermota</taxon>
        <taxon>Rhodothermia</taxon>
        <taxon>Rhodothermales</taxon>
        <taxon>Salinibacteraceae</taxon>
        <taxon>Salinibacter</taxon>
    </lineage>
</organism>
<comment type="caution">
    <text evidence="1">The sequence shown here is derived from an EMBL/GenBank/DDBJ whole genome shotgun (WGS) entry which is preliminary data.</text>
</comment>
<dbReference type="CDD" id="cd09176">
    <property type="entry name" value="PLDc_unchar6"/>
    <property type="match status" value="1"/>
</dbReference>